<proteinExistence type="inferred from homology"/>
<dbReference type="SMART" id="SM00872">
    <property type="entry name" value="Alpha-mann_mid"/>
    <property type="match status" value="1"/>
</dbReference>
<keyword evidence="3" id="KW-0378">Hydrolase</keyword>
<sequence>MQFLDKRIRVICDELKRLSVRQRVPVTAWQYKPGNYLTPAEADAAAEPYAPFVGESGYNMAAYLVGKEVPAPTGTHWYGPDKHYWFTATITVPESFAGKSLWLHVQTQLDAGDDAKNPQFLAFIDGVVTQGVDMNHRDVLIARQAEAGRSYRIDLQAYTGILFNEFSLFVDLREIDPAIEGLYYDMVVPLNAFGRLDPDGKPRHDLERVLNEAVNLLDLRTPYDESFYETVGEARRYLAKALYEDLAGHDEVIASCIGHTHIDVAWWWTVAQTQEKACRSFATVLRLMEQYPNYRFMSSQPQLYAFLKARYPELYAQIKQRIAEGRWEAEGGMWVEADCNLTSGESLVRQFIYGKRFFKEEFGVDNRILWLPDVFGYSGALPQIMKQCGVDYFMTTKLAWNQVNKIPYDTFMWRGIDGTEVLTHLVTTLDFGQDPTKNFFTTYNGQLHPDSIMGGWLRYQQKEINNDILISYGYGDGGGGPTREMLETSIRMEKGIEGIPKVRQAFAREYFEELDARVRGNRRLPTWEGELYFEYHRGTLTSMGRNKRGNRKSELGMMDLELLSVLAAPALDYPKAEIDDLWHRILLNQFHDILPGSSIHEVYEVTKQDYAEIAAKIDTLTEARLQALTPAGDGVTVFNTTGFARGDVVALPASCTASALCDAEGNTYPVQQTAEGPVAFLGGLPAKGHKSFAAAEAAEAPAAFTIGADGRSLETPFYAVRFDEFGQIAALFDKEAAREVFKPGQAGNALRVFEDKPIYYDNWDIDVYYTEKSWDLTDCTVFNWTETGPVRATLHIERSFSHSKISQDIHFYKDTRRIDFVTTVDWHEHQHLLKVFFPADVHTDQATFDIQFGNLTRKTHQNTSWDRARFESCGQKWADVSEGHYGVSLLNDCKYGHSCKDGCLALTLVKSGIEPNPITDQEVHHFTYALFPHSEGWQQAGTVRQAYFLNQPMLAVAGGTAGEAVGLASVDAPNVVLETVKLAEDGDGVILRLYESENARTPVTLTWNRPFHSAVACNCLEEETDTVEIDGSNIRFVIKPYEIKTIRVRW</sequence>
<evidence type="ECO:0000313" key="7">
    <source>
        <dbReference type="Proteomes" id="UP000886803"/>
    </source>
</evidence>
<dbReference type="GO" id="GO:0009313">
    <property type="term" value="P:oligosaccharide catabolic process"/>
    <property type="evidence" value="ECO:0007669"/>
    <property type="project" value="TreeGrafter"/>
</dbReference>
<dbReference type="InterPro" id="IPR011013">
    <property type="entry name" value="Gal_mutarotase_sf_dom"/>
</dbReference>
<reference evidence="6" key="1">
    <citation type="journal article" date="2021" name="PeerJ">
        <title>Extensive microbial diversity within the chicken gut microbiome revealed by metagenomics and culture.</title>
        <authorList>
            <person name="Gilroy R."/>
            <person name="Ravi A."/>
            <person name="Getino M."/>
            <person name="Pursley I."/>
            <person name="Horton D.L."/>
            <person name="Alikhan N.F."/>
            <person name="Baker D."/>
            <person name="Gharbi K."/>
            <person name="Hall N."/>
            <person name="Watson M."/>
            <person name="Adriaenssens E.M."/>
            <person name="Foster-Nyarko E."/>
            <person name="Jarju S."/>
            <person name="Secka A."/>
            <person name="Antonio M."/>
            <person name="Oren A."/>
            <person name="Chaudhuri R.R."/>
            <person name="La Ragione R."/>
            <person name="Hildebrand F."/>
            <person name="Pallen M.J."/>
        </authorList>
    </citation>
    <scope>NUCLEOTIDE SEQUENCE</scope>
    <source>
        <strain evidence="6">ChiBcec8-13705</strain>
    </source>
</reference>
<evidence type="ECO:0000313" key="6">
    <source>
        <dbReference type="EMBL" id="HJB43089.1"/>
    </source>
</evidence>
<accession>A0A9D2M927</accession>
<dbReference type="PANTHER" id="PTHR46017">
    <property type="entry name" value="ALPHA-MANNOSIDASE 2C1"/>
    <property type="match status" value="1"/>
</dbReference>
<dbReference type="FunFam" id="1.20.1270.50:FF:000004">
    <property type="entry name" value="alpha-mannosidase 2C1 isoform X1"/>
    <property type="match status" value="1"/>
</dbReference>
<dbReference type="SUPFAM" id="SSF74650">
    <property type="entry name" value="Galactose mutarotase-like"/>
    <property type="match status" value="1"/>
</dbReference>
<protein>
    <submittedName>
        <fullName evidence="6">Alpha-mannosidase</fullName>
    </submittedName>
</protein>
<dbReference type="EMBL" id="DWYG01000190">
    <property type="protein sequence ID" value="HJB43089.1"/>
    <property type="molecule type" value="Genomic_DNA"/>
</dbReference>
<evidence type="ECO:0000256" key="1">
    <source>
        <dbReference type="ARBA" id="ARBA00009792"/>
    </source>
</evidence>
<dbReference type="GO" id="GO:0004559">
    <property type="term" value="F:alpha-mannosidase activity"/>
    <property type="evidence" value="ECO:0007669"/>
    <property type="project" value="InterPro"/>
</dbReference>
<evidence type="ECO:0000256" key="4">
    <source>
        <dbReference type="ARBA" id="ARBA00023295"/>
    </source>
</evidence>
<dbReference type="GO" id="GO:0030246">
    <property type="term" value="F:carbohydrate binding"/>
    <property type="evidence" value="ECO:0007669"/>
    <property type="project" value="InterPro"/>
</dbReference>
<dbReference type="Gene3D" id="3.20.110.10">
    <property type="entry name" value="Glycoside hydrolase 38, N terminal domain"/>
    <property type="match status" value="1"/>
</dbReference>
<dbReference type="AlphaFoldDB" id="A0A9D2M927"/>
<evidence type="ECO:0000259" key="5">
    <source>
        <dbReference type="SMART" id="SM00872"/>
    </source>
</evidence>
<dbReference type="Pfam" id="PF01074">
    <property type="entry name" value="Glyco_hydro_38N"/>
    <property type="match status" value="1"/>
</dbReference>
<evidence type="ECO:0000256" key="2">
    <source>
        <dbReference type="ARBA" id="ARBA00022723"/>
    </source>
</evidence>
<gene>
    <name evidence="6" type="ORF">H9945_11400</name>
</gene>
<dbReference type="CDD" id="cd10789">
    <property type="entry name" value="GH38N_AMII_ER_cytosolic"/>
    <property type="match status" value="1"/>
</dbReference>
<evidence type="ECO:0000256" key="3">
    <source>
        <dbReference type="ARBA" id="ARBA00022801"/>
    </source>
</evidence>
<reference evidence="6" key="2">
    <citation type="submission" date="2021-04" db="EMBL/GenBank/DDBJ databases">
        <authorList>
            <person name="Gilroy R."/>
        </authorList>
    </citation>
    <scope>NUCLEOTIDE SEQUENCE</scope>
    <source>
        <strain evidence="6">ChiBcec8-13705</strain>
    </source>
</reference>
<dbReference type="FunFam" id="2.70.98.30:FF:000010">
    <property type="entry name" value="Cytosolic alpha-mannosidase"/>
    <property type="match status" value="1"/>
</dbReference>
<dbReference type="Proteomes" id="UP000886803">
    <property type="component" value="Unassembled WGS sequence"/>
</dbReference>
<dbReference type="GO" id="GO:0006013">
    <property type="term" value="P:mannose metabolic process"/>
    <property type="evidence" value="ECO:0007669"/>
    <property type="project" value="InterPro"/>
</dbReference>
<dbReference type="InterPro" id="IPR011682">
    <property type="entry name" value="Glyco_hydro_38_C"/>
</dbReference>
<comment type="caution">
    <text evidence="6">The sequence shown here is derived from an EMBL/GenBank/DDBJ whole genome shotgun (WGS) entry which is preliminary data.</text>
</comment>
<dbReference type="Pfam" id="PF17677">
    <property type="entry name" value="Glyco_hydro38C2"/>
    <property type="match status" value="1"/>
</dbReference>
<dbReference type="SUPFAM" id="SSF88713">
    <property type="entry name" value="Glycoside hydrolase/deacetylase"/>
    <property type="match status" value="1"/>
</dbReference>
<dbReference type="Gene3D" id="2.70.98.30">
    <property type="entry name" value="Golgi alpha-mannosidase II, domain 4"/>
    <property type="match status" value="1"/>
</dbReference>
<dbReference type="InterPro" id="IPR000602">
    <property type="entry name" value="Glyco_hydro_38_N"/>
</dbReference>
<dbReference type="InterPro" id="IPR011330">
    <property type="entry name" value="Glyco_hydro/deAcase_b/a-brl"/>
</dbReference>
<dbReference type="GO" id="GO:0046872">
    <property type="term" value="F:metal ion binding"/>
    <property type="evidence" value="ECO:0007669"/>
    <property type="project" value="UniProtKB-KW"/>
</dbReference>
<dbReference type="InterPro" id="IPR037094">
    <property type="entry name" value="Glyco_hydro_38_cen_sf"/>
</dbReference>
<dbReference type="InterPro" id="IPR015341">
    <property type="entry name" value="Glyco_hydro_38_cen"/>
</dbReference>
<dbReference type="InterPro" id="IPR027291">
    <property type="entry name" value="Glyco_hydro_38_N_sf"/>
</dbReference>
<dbReference type="Gene3D" id="2.60.40.2220">
    <property type="match status" value="1"/>
</dbReference>
<dbReference type="Pfam" id="PF09261">
    <property type="entry name" value="Alpha-mann_mid"/>
    <property type="match status" value="1"/>
</dbReference>
<dbReference type="PANTHER" id="PTHR46017:SF1">
    <property type="entry name" value="ALPHA-MANNOSIDASE 2C1"/>
    <property type="match status" value="1"/>
</dbReference>
<organism evidence="6 7">
    <name type="scientific">Candidatus Gemmiger avicola</name>
    <dbReference type="NCBI Taxonomy" id="2838605"/>
    <lineage>
        <taxon>Bacteria</taxon>
        <taxon>Bacillati</taxon>
        <taxon>Bacillota</taxon>
        <taxon>Clostridia</taxon>
        <taxon>Eubacteriales</taxon>
        <taxon>Gemmiger</taxon>
    </lineage>
</organism>
<dbReference type="Gene3D" id="1.20.1270.50">
    <property type="entry name" value="Glycoside hydrolase family 38, central domain"/>
    <property type="match status" value="1"/>
</dbReference>
<dbReference type="InterPro" id="IPR028995">
    <property type="entry name" value="Glyco_hydro_57/38_cen_sf"/>
</dbReference>
<keyword evidence="4" id="KW-0326">Glycosidase</keyword>
<feature type="domain" description="Glycoside hydrolase family 38 central" evidence="5">
    <location>
        <begin position="534"/>
        <end position="610"/>
    </location>
</feature>
<dbReference type="FunFam" id="3.20.110.10:FF:000002">
    <property type="entry name" value="alpha-mannosidase 2C1 isoform X1"/>
    <property type="match status" value="1"/>
</dbReference>
<keyword evidence="2" id="KW-0479">Metal-binding</keyword>
<dbReference type="SUPFAM" id="SSF88688">
    <property type="entry name" value="Families 57/38 glycoside transferase middle domain"/>
    <property type="match status" value="1"/>
</dbReference>
<comment type="similarity">
    <text evidence="1">Belongs to the glycosyl hydrolase 38 family.</text>
</comment>
<dbReference type="InterPro" id="IPR041147">
    <property type="entry name" value="GH38_C"/>
</dbReference>
<name>A0A9D2M927_9FIRM</name>
<dbReference type="Pfam" id="PF07748">
    <property type="entry name" value="Glyco_hydro_38C"/>
    <property type="match status" value="1"/>
</dbReference>